<keyword evidence="3" id="KW-1185">Reference proteome</keyword>
<dbReference type="Proteomes" id="UP000076717">
    <property type="component" value="Unassembled WGS sequence"/>
</dbReference>
<dbReference type="PATRIC" id="fig|1671680.3.peg.3599"/>
<evidence type="ECO:0000256" key="1">
    <source>
        <dbReference type="SAM" id="MobiDB-lite"/>
    </source>
</evidence>
<gene>
    <name evidence="2" type="ORF">ACH61_03265</name>
</gene>
<accession>A0A162FUE1</accession>
<reference evidence="2 3" key="1">
    <citation type="submission" date="2015-08" db="EMBL/GenBank/DDBJ databases">
        <title>Draft Genome Sequence of Rathayibacter sp. Strain VKM Ac-2596 Isolated from Leaf Gall Induced by Plant-Parasitic Nematodes.</title>
        <authorList>
            <person name="Vasilenko O.V."/>
            <person name="Starodumova I.P."/>
            <person name="Tarlachkov S.V."/>
            <person name="Dorofeeva L.V."/>
            <person name="Evtushenko L.I."/>
        </authorList>
    </citation>
    <scope>NUCLEOTIDE SEQUENCE [LARGE SCALE GENOMIC DNA]</scope>
    <source>
        <strain evidence="2 3">VKM Ac-2596</strain>
    </source>
</reference>
<dbReference type="EMBL" id="LIIN01000319">
    <property type="protein sequence ID" value="KZX19640.1"/>
    <property type="molecule type" value="Genomic_DNA"/>
</dbReference>
<dbReference type="AlphaFoldDB" id="A0A162FUE1"/>
<proteinExistence type="predicted"/>
<comment type="caution">
    <text evidence="2">The sequence shown here is derived from an EMBL/GenBank/DDBJ whole genome shotgun (WGS) entry which is preliminary data.</text>
</comment>
<organism evidence="2 3">
    <name type="scientific">Rathayibacter tanaceti</name>
    <dbReference type="NCBI Taxonomy" id="1671680"/>
    <lineage>
        <taxon>Bacteria</taxon>
        <taxon>Bacillati</taxon>
        <taxon>Actinomycetota</taxon>
        <taxon>Actinomycetes</taxon>
        <taxon>Micrococcales</taxon>
        <taxon>Microbacteriaceae</taxon>
        <taxon>Rathayibacter</taxon>
    </lineage>
</organism>
<feature type="region of interest" description="Disordered" evidence="1">
    <location>
        <begin position="61"/>
        <end position="93"/>
    </location>
</feature>
<name>A0A162FUE1_9MICO</name>
<evidence type="ECO:0000313" key="2">
    <source>
        <dbReference type="EMBL" id="KZX19640.1"/>
    </source>
</evidence>
<sequence>MTVRLVDTTPRPSVYGEGGPVLRASFHTGGAEELYLIGAVMPCAPGDFESLLLDDNAQREAGVILPGDEGAGLEPDPRDRPAGTTPPSSGTQG</sequence>
<evidence type="ECO:0000313" key="3">
    <source>
        <dbReference type="Proteomes" id="UP000076717"/>
    </source>
</evidence>
<protein>
    <submittedName>
        <fullName evidence="2">Uncharacterized protein</fullName>
    </submittedName>
</protein>